<dbReference type="Proteomes" id="UP000237003">
    <property type="component" value="Unassembled WGS sequence"/>
</dbReference>
<sequence length="269" mass="28016">MNDSIKAQCIAEFLGTGLFLFFGIGCLSALKVAGASLGLWEICIIWGLGISLAVYLTAGISGAHLNPAITVALWLFACFPGRKVLPYTIAQVAGAFGGAALAYLLYGSLFTEYEAAQNMVRGSVESLHLASIFSTYPAAALSVWQAAMVEIVITSILMGLIMALTDDGNGVPKGALAPLLIGILVAVIGASTGPLTGFAMNPARDFGPKLFAWMAGWGDIAMTGGRDIPYFIVPIVAPVIGACAGAAIYRYLIGKNLPCNTCKIEEKDA</sequence>
<feature type="transmembrane region" description="Helical" evidence="8">
    <location>
        <begin position="176"/>
        <end position="200"/>
    </location>
</feature>
<dbReference type="InterPro" id="IPR022357">
    <property type="entry name" value="MIP_CS"/>
</dbReference>
<dbReference type="OrthoDB" id="9807293at2"/>
<evidence type="ECO:0000313" key="10">
    <source>
        <dbReference type="Proteomes" id="UP000237003"/>
    </source>
</evidence>
<organism evidence="9 10">
    <name type="scientific">Citrobacter amalonaticus</name>
    <dbReference type="NCBI Taxonomy" id="35703"/>
    <lineage>
        <taxon>Bacteria</taxon>
        <taxon>Pseudomonadati</taxon>
        <taxon>Pseudomonadota</taxon>
        <taxon>Gammaproteobacteria</taxon>
        <taxon>Enterobacterales</taxon>
        <taxon>Enterobacteriaceae</taxon>
        <taxon>Citrobacter</taxon>
    </lineage>
</organism>
<feature type="transmembrane region" description="Helical" evidence="8">
    <location>
        <begin position="143"/>
        <end position="164"/>
    </location>
</feature>
<evidence type="ECO:0000256" key="5">
    <source>
        <dbReference type="ARBA" id="ARBA00022989"/>
    </source>
</evidence>
<dbReference type="InterPro" id="IPR023271">
    <property type="entry name" value="Aquaporin-like"/>
</dbReference>
<dbReference type="GO" id="GO:0015254">
    <property type="term" value="F:glycerol channel activity"/>
    <property type="evidence" value="ECO:0007669"/>
    <property type="project" value="TreeGrafter"/>
</dbReference>
<name>A0A2S4S2P6_CITAM</name>
<evidence type="ECO:0000256" key="1">
    <source>
        <dbReference type="ARBA" id="ARBA00004141"/>
    </source>
</evidence>
<evidence type="ECO:0000256" key="3">
    <source>
        <dbReference type="ARBA" id="ARBA00022448"/>
    </source>
</evidence>
<proteinExistence type="inferred from homology"/>
<comment type="caution">
    <text evidence="9">The sequence shown here is derived from an EMBL/GenBank/DDBJ whole genome shotgun (WGS) entry which is preliminary data.</text>
</comment>
<dbReference type="GO" id="GO:0005886">
    <property type="term" value="C:plasma membrane"/>
    <property type="evidence" value="ECO:0007669"/>
    <property type="project" value="TreeGrafter"/>
</dbReference>
<feature type="transmembrane region" description="Helical" evidence="8">
    <location>
        <begin position="84"/>
        <end position="106"/>
    </location>
</feature>
<feature type="transmembrane region" description="Helical" evidence="8">
    <location>
        <begin position="12"/>
        <end position="32"/>
    </location>
</feature>
<dbReference type="PROSITE" id="PS00221">
    <property type="entry name" value="MIP"/>
    <property type="match status" value="1"/>
</dbReference>
<gene>
    <name evidence="9" type="primary">pduF</name>
    <name evidence="9" type="ORF">C3430_03310</name>
</gene>
<dbReference type="Gene3D" id="1.20.1080.10">
    <property type="entry name" value="Glycerol uptake facilitator protein"/>
    <property type="match status" value="1"/>
</dbReference>
<dbReference type="SUPFAM" id="SSF81338">
    <property type="entry name" value="Aquaporin-like"/>
    <property type="match status" value="1"/>
</dbReference>
<feature type="transmembrane region" description="Helical" evidence="8">
    <location>
        <begin position="44"/>
        <end position="77"/>
    </location>
</feature>
<reference evidence="9 10" key="1">
    <citation type="submission" date="2018-01" db="EMBL/GenBank/DDBJ databases">
        <title>Complete genome sequences of 14 Citrobacter spp. isolated from plant in Canada.</title>
        <authorList>
            <person name="Bhandare S.G."/>
            <person name="Colavecchio A."/>
            <person name="Jeukens J."/>
            <person name="Emond-Rheault J.-G."/>
            <person name="Freschi L."/>
            <person name="Hamel J."/>
            <person name="Kukavica-Ibrulj I."/>
            <person name="Levesque R."/>
            <person name="Goodridge L."/>
        </authorList>
    </citation>
    <scope>NUCLEOTIDE SEQUENCE [LARGE SCALE GENOMIC DNA]</scope>
    <source>
        <strain evidence="9 10">S1285</strain>
    </source>
</reference>
<dbReference type="AlphaFoldDB" id="A0A2S4S2P6"/>
<dbReference type="STRING" id="35703.AL524_12285"/>
<evidence type="ECO:0000313" key="9">
    <source>
        <dbReference type="EMBL" id="POU68122.1"/>
    </source>
</evidence>
<evidence type="ECO:0000256" key="6">
    <source>
        <dbReference type="ARBA" id="ARBA00023136"/>
    </source>
</evidence>
<evidence type="ECO:0000256" key="7">
    <source>
        <dbReference type="RuleBase" id="RU000477"/>
    </source>
</evidence>
<keyword evidence="5 8" id="KW-1133">Transmembrane helix</keyword>
<dbReference type="PRINTS" id="PR00783">
    <property type="entry name" value="MINTRINSICP"/>
</dbReference>
<comment type="subcellular location">
    <subcellularLocation>
        <location evidence="1">Membrane</location>
        <topology evidence="1">Multi-pass membrane protein</topology>
    </subcellularLocation>
</comment>
<evidence type="ECO:0000256" key="2">
    <source>
        <dbReference type="ARBA" id="ARBA00006175"/>
    </source>
</evidence>
<dbReference type="PANTHER" id="PTHR43829:SF9">
    <property type="entry name" value="AQUAPORIN-9"/>
    <property type="match status" value="1"/>
</dbReference>
<dbReference type="Pfam" id="PF00230">
    <property type="entry name" value="MIP"/>
    <property type="match status" value="1"/>
</dbReference>
<protein>
    <submittedName>
        <fullName evidence="9">Propanediol diffusion facilitator PduF</fullName>
    </submittedName>
</protein>
<dbReference type="PROSITE" id="PS51257">
    <property type="entry name" value="PROKAR_LIPOPROTEIN"/>
    <property type="match status" value="1"/>
</dbReference>
<dbReference type="PANTHER" id="PTHR43829">
    <property type="entry name" value="AQUAPORIN OR AQUAGLYCEROPORIN RELATED"/>
    <property type="match status" value="1"/>
</dbReference>
<accession>A0A2S4S2P6</accession>
<feature type="transmembrane region" description="Helical" evidence="8">
    <location>
        <begin position="228"/>
        <end position="249"/>
    </location>
</feature>
<dbReference type="InterPro" id="IPR050363">
    <property type="entry name" value="MIP/Aquaporin"/>
</dbReference>
<dbReference type="InterPro" id="IPR000425">
    <property type="entry name" value="MIP"/>
</dbReference>
<dbReference type="EMBL" id="PQLX01000001">
    <property type="protein sequence ID" value="POU68122.1"/>
    <property type="molecule type" value="Genomic_DNA"/>
</dbReference>
<evidence type="ECO:0000256" key="8">
    <source>
        <dbReference type="SAM" id="Phobius"/>
    </source>
</evidence>
<comment type="similarity">
    <text evidence="2 7">Belongs to the MIP/aquaporin (TC 1.A.8) family.</text>
</comment>
<evidence type="ECO:0000256" key="4">
    <source>
        <dbReference type="ARBA" id="ARBA00022692"/>
    </source>
</evidence>
<keyword evidence="3 7" id="KW-0813">Transport</keyword>
<keyword evidence="6 8" id="KW-0472">Membrane</keyword>
<dbReference type="CDD" id="cd00333">
    <property type="entry name" value="MIP"/>
    <property type="match status" value="1"/>
</dbReference>
<keyword evidence="4 7" id="KW-0812">Transmembrane</keyword>
<dbReference type="NCBIfam" id="TIGR00861">
    <property type="entry name" value="MIP"/>
    <property type="match status" value="1"/>
</dbReference>
<dbReference type="RefSeq" id="WP_103775041.1">
    <property type="nucleotide sequence ID" value="NZ_PQLX01000001.1"/>
</dbReference>